<gene>
    <name evidence="2" type="ORF">BD626DRAFT_473688</name>
</gene>
<feature type="transmembrane region" description="Helical" evidence="1">
    <location>
        <begin position="32"/>
        <end position="51"/>
    </location>
</feature>
<protein>
    <submittedName>
        <fullName evidence="2">Uncharacterized protein</fullName>
    </submittedName>
</protein>
<sequence length="67" mass="7295">MRVGFGGLLTLSIGLALDVFRGKIDEAFPQHLHIYICICVICPVFWLSRLSMRSGRGSIVRCAADGG</sequence>
<evidence type="ECO:0000256" key="1">
    <source>
        <dbReference type="SAM" id="Phobius"/>
    </source>
</evidence>
<name>A0A550CX43_9AGAR</name>
<keyword evidence="1" id="KW-1133">Transmembrane helix</keyword>
<evidence type="ECO:0000313" key="3">
    <source>
        <dbReference type="Proteomes" id="UP000320762"/>
    </source>
</evidence>
<accession>A0A550CX43</accession>
<dbReference type="AlphaFoldDB" id="A0A550CX43"/>
<evidence type="ECO:0000313" key="2">
    <source>
        <dbReference type="EMBL" id="TRM69328.1"/>
    </source>
</evidence>
<keyword evidence="1" id="KW-0472">Membrane</keyword>
<reference evidence="2 3" key="1">
    <citation type="journal article" date="2019" name="New Phytol.">
        <title>Comparative genomics reveals unique wood-decay strategies and fruiting body development in the Schizophyllaceae.</title>
        <authorList>
            <person name="Almasi E."/>
            <person name="Sahu N."/>
            <person name="Krizsan K."/>
            <person name="Balint B."/>
            <person name="Kovacs G.M."/>
            <person name="Kiss B."/>
            <person name="Cseklye J."/>
            <person name="Drula E."/>
            <person name="Henrissat B."/>
            <person name="Nagy I."/>
            <person name="Chovatia M."/>
            <person name="Adam C."/>
            <person name="LaButti K."/>
            <person name="Lipzen A."/>
            <person name="Riley R."/>
            <person name="Grigoriev I.V."/>
            <person name="Nagy L.G."/>
        </authorList>
    </citation>
    <scope>NUCLEOTIDE SEQUENCE [LARGE SCALE GENOMIC DNA]</scope>
    <source>
        <strain evidence="2 3">NL-1724</strain>
    </source>
</reference>
<keyword evidence="1" id="KW-0812">Transmembrane</keyword>
<comment type="caution">
    <text evidence="2">The sequence shown here is derived from an EMBL/GenBank/DDBJ whole genome shotgun (WGS) entry which is preliminary data.</text>
</comment>
<dbReference type="Proteomes" id="UP000320762">
    <property type="component" value="Unassembled WGS sequence"/>
</dbReference>
<proteinExistence type="predicted"/>
<keyword evidence="3" id="KW-1185">Reference proteome</keyword>
<feature type="non-terminal residue" evidence="2">
    <location>
        <position position="67"/>
    </location>
</feature>
<organism evidence="2 3">
    <name type="scientific">Schizophyllum amplum</name>
    <dbReference type="NCBI Taxonomy" id="97359"/>
    <lineage>
        <taxon>Eukaryota</taxon>
        <taxon>Fungi</taxon>
        <taxon>Dikarya</taxon>
        <taxon>Basidiomycota</taxon>
        <taxon>Agaricomycotina</taxon>
        <taxon>Agaricomycetes</taxon>
        <taxon>Agaricomycetidae</taxon>
        <taxon>Agaricales</taxon>
        <taxon>Schizophyllaceae</taxon>
        <taxon>Schizophyllum</taxon>
    </lineage>
</organism>
<dbReference type="EMBL" id="VDMD01000001">
    <property type="protein sequence ID" value="TRM69328.1"/>
    <property type="molecule type" value="Genomic_DNA"/>
</dbReference>